<dbReference type="PANTHER" id="PTHR31836">
    <property type="match status" value="1"/>
</dbReference>
<sequence length="334" mass="37618">MRISLAISALLLSGSFAISFPNDMFYHHHPDVAEEHAKNLYKRYPYRANYNGNGISKRGIKYTEDGAIDWSSMAENGSPKNLYTDQEASEGNYRGVEQDEQFQGSDDYEPGPRQFYDGDNQQGSRQPYNGNYQQDSRQDYGDNYQQGPRQSYGDYEQGSRQLYGDNPYRNGNNNNQDSHYADPYGYPYNRASDDGYYPDNYGNKGTFRNEYQNPPDPSKEIKHAAASDNIGEDYTSGQGTFYDLETHTGICGKQRKNTELIAALNSEQMGSANRNNPNCGKHVEIIGPNGKSVEVEIVDDCKTCESGDLDLSPAAFEKLGDFSHGSIPIKWKFK</sequence>
<dbReference type="OrthoDB" id="406505at2759"/>
<accession>A0A367KL66</accession>
<organism evidence="5 6">
    <name type="scientific">Rhizopus stolonifer</name>
    <name type="common">Rhizopus nigricans</name>
    <dbReference type="NCBI Taxonomy" id="4846"/>
    <lineage>
        <taxon>Eukaryota</taxon>
        <taxon>Fungi</taxon>
        <taxon>Fungi incertae sedis</taxon>
        <taxon>Mucoromycota</taxon>
        <taxon>Mucoromycotina</taxon>
        <taxon>Mucoromycetes</taxon>
        <taxon>Mucorales</taxon>
        <taxon>Mucorineae</taxon>
        <taxon>Rhizopodaceae</taxon>
        <taxon>Rhizopus</taxon>
    </lineage>
</organism>
<evidence type="ECO:0000256" key="1">
    <source>
        <dbReference type="ARBA" id="ARBA00022729"/>
    </source>
</evidence>
<evidence type="ECO:0000256" key="3">
    <source>
        <dbReference type="SAM" id="SignalP"/>
    </source>
</evidence>
<reference evidence="5 6" key="1">
    <citation type="journal article" date="2018" name="G3 (Bethesda)">
        <title>Phylogenetic and Phylogenomic Definition of Rhizopus Species.</title>
        <authorList>
            <person name="Gryganskyi A.P."/>
            <person name="Golan J."/>
            <person name="Dolatabadi S."/>
            <person name="Mondo S."/>
            <person name="Robb S."/>
            <person name="Idnurm A."/>
            <person name="Muszewska A."/>
            <person name="Steczkiewicz K."/>
            <person name="Masonjones S."/>
            <person name="Liao H.L."/>
            <person name="Gajdeczka M.T."/>
            <person name="Anike F."/>
            <person name="Vuek A."/>
            <person name="Anishchenko I.M."/>
            <person name="Voigt K."/>
            <person name="de Hoog G.S."/>
            <person name="Smith M.E."/>
            <person name="Heitman J."/>
            <person name="Vilgalys R."/>
            <person name="Stajich J.E."/>
        </authorList>
    </citation>
    <scope>NUCLEOTIDE SEQUENCE [LARGE SCALE GENOMIC DNA]</scope>
    <source>
        <strain evidence="5 6">LSU 92-RS-03</strain>
    </source>
</reference>
<dbReference type="InterPro" id="IPR036908">
    <property type="entry name" value="RlpA-like_sf"/>
</dbReference>
<name>A0A367KL66_RHIST</name>
<feature type="chain" id="PRO_5016952481" description="RlpA-like protein double-psi beta-barrel domain-containing protein" evidence="3">
    <location>
        <begin position="18"/>
        <end position="334"/>
    </location>
</feature>
<dbReference type="AlphaFoldDB" id="A0A367KL66"/>
<gene>
    <name evidence="5" type="ORF">CU098_002688</name>
</gene>
<feature type="compositionally biased region" description="Polar residues" evidence="2">
    <location>
        <begin position="119"/>
        <end position="135"/>
    </location>
</feature>
<dbReference type="Pfam" id="PF03330">
    <property type="entry name" value="DPBB_1"/>
    <property type="match status" value="1"/>
</dbReference>
<dbReference type="InterPro" id="IPR009009">
    <property type="entry name" value="RlpA-like_DPBB"/>
</dbReference>
<dbReference type="SUPFAM" id="SSF50685">
    <property type="entry name" value="Barwin-like endoglucanases"/>
    <property type="match status" value="1"/>
</dbReference>
<evidence type="ECO:0000313" key="5">
    <source>
        <dbReference type="EMBL" id="RCI02582.1"/>
    </source>
</evidence>
<dbReference type="EMBL" id="PJQM01001336">
    <property type="protein sequence ID" value="RCI02582.1"/>
    <property type="molecule type" value="Genomic_DNA"/>
</dbReference>
<feature type="region of interest" description="Disordered" evidence="2">
    <location>
        <begin position="97"/>
        <end position="196"/>
    </location>
</feature>
<dbReference type="Proteomes" id="UP000253551">
    <property type="component" value="Unassembled WGS sequence"/>
</dbReference>
<protein>
    <recommendedName>
        <fullName evidence="4">RlpA-like protein double-psi beta-barrel domain-containing protein</fullName>
    </recommendedName>
</protein>
<dbReference type="PANTHER" id="PTHR31836:SF21">
    <property type="entry name" value="EXPANSIN-LIKE PROTEIN 7"/>
    <property type="match status" value="1"/>
</dbReference>
<dbReference type="STRING" id="4846.A0A367KL66"/>
<dbReference type="InterPro" id="IPR051477">
    <property type="entry name" value="Expansin_CellWall"/>
</dbReference>
<evidence type="ECO:0000259" key="4">
    <source>
        <dbReference type="Pfam" id="PF03330"/>
    </source>
</evidence>
<feature type="signal peptide" evidence="3">
    <location>
        <begin position="1"/>
        <end position="17"/>
    </location>
</feature>
<dbReference type="Gene3D" id="2.40.40.10">
    <property type="entry name" value="RlpA-like domain"/>
    <property type="match status" value="1"/>
</dbReference>
<dbReference type="CDD" id="cd22191">
    <property type="entry name" value="DPBB_RlpA_EXP_N-like"/>
    <property type="match status" value="1"/>
</dbReference>
<evidence type="ECO:0000313" key="6">
    <source>
        <dbReference type="Proteomes" id="UP000253551"/>
    </source>
</evidence>
<keyword evidence="6" id="KW-1185">Reference proteome</keyword>
<keyword evidence="1 3" id="KW-0732">Signal</keyword>
<feature type="domain" description="RlpA-like protein double-psi beta-barrel" evidence="4">
    <location>
        <begin position="279"/>
        <end position="330"/>
    </location>
</feature>
<evidence type="ECO:0000256" key="2">
    <source>
        <dbReference type="SAM" id="MobiDB-lite"/>
    </source>
</evidence>
<comment type="caution">
    <text evidence="5">The sequence shown here is derived from an EMBL/GenBank/DDBJ whole genome shotgun (WGS) entry which is preliminary data.</text>
</comment>
<proteinExistence type="predicted"/>